<accession>A0A0P0RS14</accession>
<dbReference type="AlphaFoldDB" id="A0A0P0RS14"/>
<dbReference type="SUPFAM" id="SSF51735">
    <property type="entry name" value="NAD(P)-binding Rossmann-fold domains"/>
    <property type="match status" value="1"/>
</dbReference>
<evidence type="ECO:0000259" key="4">
    <source>
        <dbReference type="Pfam" id="PF14748"/>
    </source>
</evidence>
<keyword evidence="2" id="KW-0521">NADP</keyword>
<feature type="domain" description="Pyrroline-5-carboxylate reductase catalytic N-terminal" evidence="3">
    <location>
        <begin position="4"/>
        <end position="95"/>
    </location>
</feature>
<dbReference type="SUPFAM" id="SSF48179">
    <property type="entry name" value="6-phosphogluconate dehydrogenase C-terminal domain-like"/>
    <property type="match status" value="1"/>
</dbReference>
<feature type="domain" description="Pyrroline-5-carboxylate reductase dimerisation" evidence="4">
    <location>
        <begin position="152"/>
        <end position="246"/>
    </location>
</feature>
<dbReference type="GO" id="GO:0055129">
    <property type="term" value="P:L-proline biosynthetic process"/>
    <property type="evidence" value="ECO:0007669"/>
    <property type="project" value="TreeGrafter"/>
</dbReference>
<protein>
    <submittedName>
        <fullName evidence="5">Pyrroline-5-carboxylate reductase</fullName>
        <ecNumber evidence="5">1.5.1.2</ecNumber>
    </submittedName>
</protein>
<evidence type="ECO:0000259" key="3">
    <source>
        <dbReference type="Pfam" id="PF03807"/>
    </source>
</evidence>
<dbReference type="InterPro" id="IPR008927">
    <property type="entry name" value="6-PGluconate_DH-like_C_sf"/>
</dbReference>
<dbReference type="Gene3D" id="3.40.50.720">
    <property type="entry name" value="NAD(P)-binding Rossmann-like Domain"/>
    <property type="match status" value="1"/>
</dbReference>
<evidence type="ECO:0000256" key="2">
    <source>
        <dbReference type="PIRSR" id="PIRSR000193-1"/>
    </source>
</evidence>
<dbReference type="GeneID" id="69975091"/>
<feature type="binding site" evidence="2">
    <location>
        <begin position="68"/>
        <end position="71"/>
    </location>
    <ligand>
        <name>NADP(+)</name>
        <dbReference type="ChEBI" id="CHEBI:58349"/>
    </ligand>
</feature>
<comment type="similarity">
    <text evidence="1">Belongs to the pyrroline-5-carboxylate reductase family.</text>
</comment>
<organism evidence="5 6">
    <name type="scientific">Paraburkholderia caribensis MBA4</name>
    <dbReference type="NCBI Taxonomy" id="1323664"/>
    <lineage>
        <taxon>Bacteria</taxon>
        <taxon>Pseudomonadati</taxon>
        <taxon>Pseudomonadota</taxon>
        <taxon>Betaproteobacteria</taxon>
        <taxon>Burkholderiales</taxon>
        <taxon>Burkholderiaceae</taxon>
        <taxon>Paraburkholderia</taxon>
    </lineage>
</organism>
<dbReference type="PANTHER" id="PTHR11645">
    <property type="entry name" value="PYRROLINE-5-CARBOXYLATE REDUCTASE"/>
    <property type="match status" value="1"/>
</dbReference>
<dbReference type="Pfam" id="PF14748">
    <property type="entry name" value="P5CR_dimer"/>
    <property type="match status" value="1"/>
</dbReference>
<reference evidence="5 6" key="1">
    <citation type="journal article" date="2014" name="Genome Announc.">
        <title>Draft Genome Sequence of the Haloacid-Degrading Burkholderia caribensis Strain MBA4.</title>
        <authorList>
            <person name="Pan Y."/>
            <person name="Kong K.F."/>
            <person name="Tsang J.S."/>
        </authorList>
    </citation>
    <scope>NUCLEOTIDE SEQUENCE [LARGE SCALE GENOMIC DNA]</scope>
    <source>
        <strain evidence="5 6">MBA4</strain>
        <plasmid evidence="6">Plasmid</plasmid>
    </source>
</reference>
<evidence type="ECO:0000256" key="1">
    <source>
        <dbReference type="ARBA" id="ARBA00005525"/>
    </source>
</evidence>
<dbReference type="KEGG" id="bcai:K788_0007054"/>
<dbReference type="GO" id="GO:0004735">
    <property type="term" value="F:pyrroline-5-carboxylate reductase activity"/>
    <property type="evidence" value="ECO:0007669"/>
    <property type="project" value="UniProtKB-EC"/>
</dbReference>
<dbReference type="EC" id="1.5.1.2" evidence="5"/>
<dbReference type="InterPro" id="IPR028939">
    <property type="entry name" value="P5C_Rdtase_cat_N"/>
</dbReference>
<proteinExistence type="inferred from homology"/>
<dbReference type="InterPro" id="IPR000304">
    <property type="entry name" value="Pyrroline-COOH_reductase"/>
</dbReference>
<evidence type="ECO:0000313" key="6">
    <source>
        <dbReference type="Proteomes" id="UP000019146"/>
    </source>
</evidence>
<dbReference type="Proteomes" id="UP000019146">
    <property type="component" value="Plasmid unnamed"/>
</dbReference>
<dbReference type="NCBIfam" id="NF005063">
    <property type="entry name" value="PRK06476.1"/>
    <property type="match status" value="1"/>
</dbReference>
<dbReference type="EMBL" id="CP012748">
    <property type="protein sequence ID" value="ALL71774.1"/>
    <property type="molecule type" value="Genomic_DNA"/>
</dbReference>
<keyword evidence="5" id="KW-0614">Plasmid</keyword>
<keyword evidence="5" id="KW-0560">Oxidoreductase</keyword>
<name>A0A0P0RS14_9BURK</name>
<dbReference type="InterPro" id="IPR029036">
    <property type="entry name" value="P5CR_dimer"/>
</dbReference>
<geneLocation type="plasmid" evidence="6"/>
<sequence length="256" mass="27150">MRAGFIGTGTITQAVVTGMLRFDVPFERISLSPRNARTAAEVAALDGRIRVCESNQDVLANSDVVCLAVVPQIAAEVLGELEFASHHHIISFMAGMSLDQLRGLVRTSGKIARAVPLPAVAEGKGSTAICPADEVAKVIFASLGEAVEVDSEDKFDALSAVTATMASFYAVLETQASWLARQGIGYADARAFLSGYCVGLAHDTTRTAQPFSAMVTHCMTPGGINEQVHTELSRRGAYAYYGDALDGVLRLIRGRA</sequence>
<dbReference type="InterPro" id="IPR036291">
    <property type="entry name" value="NAD(P)-bd_dom_sf"/>
</dbReference>
<dbReference type="PIRSF" id="PIRSF000193">
    <property type="entry name" value="Pyrrol-5-carb_rd"/>
    <property type="match status" value="1"/>
</dbReference>
<gene>
    <name evidence="5" type="ORF">K788_0007054</name>
</gene>
<dbReference type="PANTHER" id="PTHR11645:SF13">
    <property type="entry name" value="PYRROLINE-5-CARBOXYLATE REDUCTASE CATALYTIC N-TERMINAL DOMAIN-CONTAINING PROTEIN"/>
    <property type="match status" value="1"/>
</dbReference>
<dbReference type="Pfam" id="PF03807">
    <property type="entry name" value="F420_oxidored"/>
    <property type="match status" value="1"/>
</dbReference>
<dbReference type="RefSeq" id="WP_035991726.1">
    <property type="nucleotide sequence ID" value="NZ_CP012748.1"/>
</dbReference>
<evidence type="ECO:0000313" key="5">
    <source>
        <dbReference type="EMBL" id="ALL71774.1"/>
    </source>
</evidence>
<feature type="binding site" evidence="2">
    <location>
        <position position="55"/>
    </location>
    <ligand>
        <name>NADPH</name>
        <dbReference type="ChEBI" id="CHEBI:57783"/>
    </ligand>
</feature>